<dbReference type="Proteomes" id="UP000809829">
    <property type="component" value="Unassembled WGS sequence"/>
</dbReference>
<feature type="signal peptide" evidence="2">
    <location>
        <begin position="1"/>
        <end position="24"/>
    </location>
</feature>
<dbReference type="EMBL" id="JAFBFC010000001">
    <property type="protein sequence ID" value="MBM7701283.1"/>
    <property type="molecule type" value="Genomic_DNA"/>
</dbReference>
<protein>
    <submittedName>
        <fullName evidence="3">Uncharacterized protein</fullName>
    </submittedName>
</protein>
<dbReference type="RefSeq" id="WP_205182502.1">
    <property type="nucleotide sequence ID" value="NZ_JAFBFC010000001.1"/>
</dbReference>
<reference evidence="3 4" key="1">
    <citation type="submission" date="2021-01" db="EMBL/GenBank/DDBJ databases">
        <title>Genomic Encyclopedia of Type Strains, Phase IV (KMG-IV): sequencing the most valuable type-strain genomes for metagenomic binning, comparative biology and taxonomic classification.</title>
        <authorList>
            <person name="Goeker M."/>
        </authorList>
    </citation>
    <scope>NUCLEOTIDE SEQUENCE [LARGE SCALE GENOMIC DNA]</scope>
    <source>
        <strain evidence="3 4">DSM 104297</strain>
    </source>
</reference>
<accession>A0ABS2QPZ0</accession>
<comment type="caution">
    <text evidence="3">The sequence shown here is derived from an EMBL/GenBank/DDBJ whole genome shotgun (WGS) entry which is preliminary data.</text>
</comment>
<name>A0ABS2QPZ0_9BACI</name>
<feature type="transmembrane region" description="Helical" evidence="1">
    <location>
        <begin position="225"/>
        <end position="243"/>
    </location>
</feature>
<evidence type="ECO:0000313" key="4">
    <source>
        <dbReference type="Proteomes" id="UP000809829"/>
    </source>
</evidence>
<sequence length="251" mass="28941">MKKQILFFCSILILILNTTFVQQASAYSYGDPGEEQMAEAYKEMDKHLQADDWDRARSVYDTYEKDFDLYFKATQPLIETAFEEKDKELLLESYQYAMLLNVERRLHFAEDQFEDYGQAKLLLAKARGTFNVMEPLLVERADQETSDNVYKAFDDALKALGNPGLFGIGSKGTDEDVFKEKTSFIITTLKEHFKLPSDEKEDESHLTEENLGFLNGMDEEGNSTFWLLFSIGLFIALIIIIVLNKLKNKKK</sequence>
<gene>
    <name evidence="3" type="ORF">JOC83_000109</name>
</gene>
<keyword evidence="2" id="KW-0732">Signal</keyword>
<keyword evidence="1" id="KW-0812">Transmembrane</keyword>
<organism evidence="3 4">
    <name type="scientific">Priestia iocasae</name>
    <dbReference type="NCBI Taxonomy" id="2291674"/>
    <lineage>
        <taxon>Bacteria</taxon>
        <taxon>Bacillati</taxon>
        <taxon>Bacillota</taxon>
        <taxon>Bacilli</taxon>
        <taxon>Bacillales</taxon>
        <taxon>Bacillaceae</taxon>
        <taxon>Priestia</taxon>
    </lineage>
</organism>
<keyword evidence="4" id="KW-1185">Reference proteome</keyword>
<proteinExistence type="predicted"/>
<evidence type="ECO:0000256" key="2">
    <source>
        <dbReference type="SAM" id="SignalP"/>
    </source>
</evidence>
<evidence type="ECO:0000256" key="1">
    <source>
        <dbReference type="SAM" id="Phobius"/>
    </source>
</evidence>
<keyword evidence="1" id="KW-0472">Membrane</keyword>
<keyword evidence="1" id="KW-1133">Transmembrane helix</keyword>
<feature type="chain" id="PRO_5046543133" evidence="2">
    <location>
        <begin position="25"/>
        <end position="251"/>
    </location>
</feature>
<evidence type="ECO:0000313" key="3">
    <source>
        <dbReference type="EMBL" id="MBM7701283.1"/>
    </source>
</evidence>